<dbReference type="InterPro" id="IPR036010">
    <property type="entry name" value="2Fe-2S_ferredoxin-like_sf"/>
</dbReference>
<comment type="similarity">
    <text evidence="2">Belongs to the succinate dehydrogenase/fumarate reductase iron-sulfur protein family.</text>
</comment>
<dbReference type="Proteomes" id="UP000265882">
    <property type="component" value="Unassembled WGS sequence"/>
</dbReference>
<dbReference type="GO" id="GO:0009055">
    <property type="term" value="F:electron transfer activity"/>
    <property type="evidence" value="ECO:0007669"/>
    <property type="project" value="InterPro"/>
</dbReference>
<feature type="domain" description="Succinate dehydogenase/fumarate reductase N-terminal" evidence="4">
    <location>
        <begin position="7"/>
        <end position="98"/>
    </location>
</feature>
<sequence>MEKTINVRCFRYDPAADQGPHYQTYSIPLNGPMSVHDCLVYIRENLDPSLAYFINCKLGFCLRCRLRVNGKACFGCMTEANADITVEPPDTRRVIRDLWSEDV</sequence>
<dbReference type="InterPro" id="IPR050573">
    <property type="entry name" value="SDH/FRD_Iron-Sulfur"/>
</dbReference>
<dbReference type="PANTHER" id="PTHR11921:SF29">
    <property type="entry name" value="SUCCINATE DEHYDROGENASE [UBIQUINONE] IRON-SULFUR SUBUNIT, MITOCHONDRIAL"/>
    <property type="match status" value="1"/>
</dbReference>
<dbReference type="InterPro" id="IPR025192">
    <property type="entry name" value="Succ_DH/fum_Rdtase_N"/>
</dbReference>
<dbReference type="InterPro" id="IPR012675">
    <property type="entry name" value="Beta-grasp_dom_sf"/>
</dbReference>
<dbReference type="PANTHER" id="PTHR11921">
    <property type="entry name" value="SUCCINATE DEHYDROGENASE IRON-SULFUR PROTEIN"/>
    <property type="match status" value="1"/>
</dbReference>
<dbReference type="SUPFAM" id="SSF54292">
    <property type="entry name" value="2Fe-2S ferredoxin-like"/>
    <property type="match status" value="1"/>
</dbReference>
<name>A0A3A4NT59_ABYX5</name>
<dbReference type="AlphaFoldDB" id="A0A3A4NT59"/>
<accession>A0A3A4NT59</accession>
<organism evidence="5 6">
    <name type="scientific">Abyssobacteria bacterium (strain SURF_5)</name>
    <dbReference type="NCBI Taxonomy" id="2093360"/>
    <lineage>
        <taxon>Bacteria</taxon>
        <taxon>Pseudomonadati</taxon>
        <taxon>Candidatus Hydrogenedentota</taxon>
        <taxon>Candidatus Abyssobacteria</taxon>
    </lineage>
</organism>
<reference evidence="5 6" key="1">
    <citation type="journal article" date="2017" name="ISME J.">
        <title>Energy and carbon metabolisms in a deep terrestrial subsurface fluid microbial community.</title>
        <authorList>
            <person name="Momper L."/>
            <person name="Jungbluth S.P."/>
            <person name="Lee M.D."/>
            <person name="Amend J.P."/>
        </authorList>
    </citation>
    <scope>NUCLEOTIDE SEQUENCE [LARGE SCALE GENOMIC DNA]</scope>
    <source>
        <strain evidence="5">SURF_5</strain>
    </source>
</reference>
<evidence type="ECO:0000256" key="2">
    <source>
        <dbReference type="ARBA" id="ARBA00009433"/>
    </source>
</evidence>
<comment type="cofactor">
    <cofactor evidence="3">
        <name>[2Fe-2S] cluster</name>
        <dbReference type="ChEBI" id="CHEBI:190135"/>
    </cofactor>
</comment>
<proteinExistence type="inferred from homology"/>
<evidence type="ECO:0000256" key="1">
    <source>
        <dbReference type="ARBA" id="ARBA00001927"/>
    </source>
</evidence>
<gene>
    <name evidence="5" type="ORF">C4520_08465</name>
</gene>
<evidence type="ECO:0000259" key="4">
    <source>
        <dbReference type="Pfam" id="PF13085"/>
    </source>
</evidence>
<comment type="caution">
    <text evidence="5">The sequence shown here is derived from an EMBL/GenBank/DDBJ whole genome shotgun (WGS) entry which is preliminary data.</text>
</comment>
<dbReference type="GO" id="GO:0022904">
    <property type="term" value="P:respiratory electron transport chain"/>
    <property type="evidence" value="ECO:0007669"/>
    <property type="project" value="TreeGrafter"/>
</dbReference>
<comment type="cofactor">
    <cofactor evidence="1">
        <name>[3Fe-4S] cluster</name>
        <dbReference type="ChEBI" id="CHEBI:21137"/>
    </cofactor>
</comment>
<evidence type="ECO:0000313" key="6">
    <source>
        <dbReference type="Proteomes" id="UP000265882"/>
    </source>
</evidence>
<evidence type="ECO:0000256" key="3">
    <source>
        <dbReference type="ARBA" id="ARBA00034078"/>
    </source>
</evidence>
<dbReference type="GO" id="GO:0009060">
    <property type="term" value="P:aerobic respiration"/>
    <property type="evidence" value="ECO:0007669"/>
    <property type="project" value="TreeGrafter"/>
</dbReference>
<dbReference type="EMBL" id="QZKU01000060">
    <property type="protein sequence ID" value="RJP22222.1"/>
    <property type="molecule type" value="Genomic_DNA"/>
</dbReference>
<protein>
    <recommendedName>
        <fullName evidence="4">Succinate dehydogenase/fumarate reductase N-terminal domain-containing protein</fullName>
    </recommendedName>
</protein>
<dbReference type="Gene3D" id="3.10.20.30">
    <property type="match status" value="1"/>
</dbReference>
<dbReference type="Pfam" id="PF13085">
    <property type="entry name" value="Fer2_3"/>
    <property type="match status" value="1"/>
</dbReference>
<dbReference type="GO" id="GO:0051536">
    <property type="term" value="F:iron-sulfur cluster binding"/>
    <property type="evidence" value="ECO:0007669"/>
    <property type="project" value="InterPro"/>
</dbReference>
<evidence type="ECO:0000313" key="5">
    <source>
        <dbReference type="EMBL" id="RJP22222.1"/>
    </source>
</evidence>